<feature type="transmembrane region" description="Helical" evidence="9">
    <location>
        <begin position="293"/>
        <end position="315"/>
    </location>
</feature>
<reference evidence="11 12" key="1">
    <citation type="journal article" date="2017" name="G3 (Bethesda)">
        <title>First Draft Genome Sequence of the Pathogenic Fungus Lomentospora prolificans (Formerly Scedosporium prolificans).</title>
        <authorList>
            <person name="Luo R."/>
            <person name="Zimin A."/>
            <person name="Workman R."/>
            <person name="Fan Y."/>
            <person name="Pertea G."/>
            <person name="Grossman N."/>
            <person name="Wear M.P."/>
            <person name="Jia B."/>
            <person name="Miller H."/>
            <person name="Casadevall A."/>
            <person name="Timp W."/>
            <person name="Zhang S.X."/>
            <person name="Salzberg S.L."/>
        </authorList>
    </citation>
    <scope>NUCLEOTIDE SEQUENCE [LARGE SCALE GENOMIC DNA]</scope>
    <source>
        <strain evidence="11 12">JHH-5317</strain>
    </source>
</reference>
<gene>
    <name evidence="11" type="ORF">jhhlp_007449</name>
</gene>
<dbReference type="STRING" id="41688.A0A2N3N142"/>
<evidence type="ECO:0000259" key="10">
    <source>
        <dbReference type="PROSITE" id="PS50850"/>
    </source>
</evidence>
<keyword evidence="4 9" id="KW-0812">Transmembrane</keyword>
<feature type="transmembrane region" description="Helical" evidence="9">
    <location>
        <begin position="459"/>
        <end position="477"/>
    </location>
</feature>
<dbReference type="OrthoDB" id="6612291at2759"/>
<comment type="caution">
    <text evidence="11">The sequence shown here is derived from an EMBL/GenBank/DDBJ whole genome shotgun (WGS) entry which is preliminary data.</text>
</comment>
<dbReference type="PANTHER" id="PTHR48022:SF10">
    <property type="entry name" value="MAJOR FACILITATOR SUPERFAMILY (MFS) PROFILE DOMAIN-CONTAINING PROTEIN"/>
    <property type="match status" value="1"/>
</dbReference>
<evidence type="ECO:0000256" key="5">
    <source>
        <dbReference type="ARBA" id="ARBA00022989"/>
    </source>
</evidence>
<dbReference type="Proteomes" id="UP000233524">
    <property type="component" value="Unassembled WGS sequence"/>
</dbReference>
<dbReference type="InterPro" id="IPR050360">
    <property type="entry name" value="MFS_Sugar_Transporters"/>
</dbReference>
<keyword evidence="5 9" id="KW-1133">Transmembrane helix</keyword>
<dbReference type="PANTHER" id="PTHR48022">
    <property type="entry name" value="PLASTIDIC GLUCOSE TRANSPORTER 4"/>
    <property type="match status" value="1"/>
</dbReference>
<feature type="transmembrane region" description="Helical" evidence="9">
    <location>
        <begin position="25"/>
        <end position="45"/>
    </location>
</feature>
<feature type="transmembrane region" description="Helical" evidence="9">
    <location>
        <begin position="327"/>
        <end position="349"/>
    </location>
</feature>
<accession>A0A2N3N142</accession>
<dbReference type="VEuPathDB" id="FungiDB:jhhlp_007449"/>
<dbReference type="InterPro" id="IPR003663">
    <property type="entry name" value="Sugar/inositol_transpt"/>
</dbReference>
<dbReference type="Pfam" id="PF00083">
    <property type="entry name" value="Sugar_tr"/>
    <property type="match status" value="1"/>
</dbReference>
<keyword evidence="6 9" id="KW-0472">Membrane</keyword>
<dbReference type="InterPro" id="IPR020846">
    <property type="entry name" value="MFS_dom"/>
</dbReference>
<organism evidence="11 12">
    <name type="scientific">Lomentospora prolificans</name>
    <dbReference type="NCBI Taxonomy" id="41688"/>
    <lineage>
        <taxon>Eukaryota</taxon>
        <taxon>Fungi</taxon>
        <taxon>Dikarya</taxon>
        <taxon>Ascomycota</taxon>
        <taxon>Pezizomycotina</taxon>
        <taxon>Sordariomycetes</taxon>
        <taxon>Hypocreomycetidae</taxon>
        <taxon>Microascales</taxon>
        <taxon>Microascaceae</taxon>
        <taxon>Lomentospora</taxon>
    </lineage>
</organism>
<feature type="transmembrane region" description="Helical" evidence="9">
    <location>
        <begin position="356"/>
        <end position="375"/>
    </location>
</feature>
<evidence type="ECO:0000313" key="12">
    <source>
        <dbReference type="Proteomes" id="UP000233524"/>
    </source>
</evidence>
<dbReference type="NCBIfam" id="TIGR00879">
    <property type="entry name" value="SP"/>
    <property type="match status" value="1"/>
</dbReference>
<dbReference type="GO" id="GO:0016020">
    <property type="term" value="C:membrane"/>
    <property type="evidence" value="ECO:0007669"/>
    <property type="project" value="UniProtKB-SubCell"/>
</dbReference>
<feature type="transmembrane region" description="Helical" evidence="9">
    <location>
        <begin position="170"/>
        <end position="189"/>
    </location>
</feature>
<dbReference type="Gene3D" id="1.20.1250.20">
    <property type="entry name" value="MFS general substrate transporter like domains"/>
    <property type="match status" value="1"/>
</dbReference>
<dbReference type="InterPro" id="IPR005829">
    <property type="entry name" value="Sugar_transporter_CS"/>
</dbReference>
<evidence type="ECO:0000256" key="3">
    <source>
        <dbReference type="ARBA" id="ARBA00022448"/>
    </source>
</evidence>
<name>A0A2N3N142_9PEZI</name>
<keyword evidence="12" id="KW-1185">Reference proteome</keyword>
<dbReference type="InParanoid" id="A0A2N3N142"/>
<dbReference type="PROSITE" id="PS00217">
    <property type="entry name" value="SUGAR_TRANSPORT_2"/>
    <property type="match status" value="1"/>
</dbReference>
<feature type="transmembrane region" description="Helical" evidence="9">
    <location>
        <begin position="112"/>
        <end position="129"/>
    </location>
</feature>
<comment type="similarity">
    <text evidence="2 7">Belongs to the major facilitator superfamily. Sugar transporter (TC 2.A.1.1) family.</text>
</comment>
<dbReference type="FunFam" id="1.20.1250.20:FF:000078">
    <property type="entry name" value="MFS maltose transporter, putative"/>
    <property type="match status" value="1"/>
</dbReference>
<feature type="transmembrane region" description="Helical" evidence="9">
    <location>
        <begin position="201"/>
        <end position="223"/>
    </location>
</feature>
<evidence type="ECO:0000256" key="8">
    <source>
        <dbReference type="SAM" id="MobiDB-lite"/>
    </source>
</evidence>
<dbReference type="AlphaFoldDB" id="A0A2N3N142"/>
<dbReference type="EMBL" id="NLAX01001036">
    <property type="protein sequence ID" value="PKS06132.1"/>
    <property type="molecule type" value="Genomic_DNA"/>
</dbReference>
<evidence type="ECO:0000256" key="4">
    <source>
        <dbReference type="ARBA" id="ARBA00022692"/>
    </source>
</evidence>
<dbReference type="GO" id="GO:0005351">
    <property type="term" value="F:carbohydrate:proton symporter activity"/>
    <property type="evidence" value="ECO:0007669"/>
    <property type="project" value="TreeGrafter"/>
</dbReference>
<keyword evidence="3 7" id="KW-0813">Transport</keyword>
<evidence type="ECO:0000256" key="6">
    <source>
        <dbReference type="ARBA" id="ARBA00023136"/>
    </source>
</evidence>
<feature type="transmembrane region" description="Helical" evidence="9">
    <location>
        <begin position="85"/>
        <end position="105"/>
    </location>
</feature>
<feature type="region of interest" description="Disordered" evidence="8">
    <location>
        <begin position="523"/>
        <end position="542"/>
    </location>
</feature>
<dbReference type="PROSITE" id="PS50850">
    <property type="entry name" value="MFS"/>
    <property type="match status" value="1"/>
</dbReference>
<feature type="domain" description="Major facilitator superfamily (MFS) profile" evidence="10">
    <location>
        <begin position="36"/>
        <end position="481"/>
    </location>
</feature>
<evidence type="ECO:0000256" key="2">
    <source>
        <dbReference type="ARBA" id="ARBA00010992"/>
    </source>
</evidence>
<feature type="transmembrane region" description="Helical" evidence="9">
    <location>
        <begin position="135"/>
        <end position="158"/>
    </location>
</feature>
<feature type="transmembrane region" description="Helical" evidence="9">
    <location>
        <begin position="387"/>
        <end position="410"/>
    </location>
</feature>
<evidence type="ECO:0000313" key="11">
    <source>
        <dbReference type="EMBL" id="PKS06132.1"/>
    </source>
</evidence>
<dbReference type="InterPro" id="IPR036259">
    <property type="entry name" value="MFS_trans_sf"/>
</dbReference>
<feature type="transmembrane region" description="Helical" evidence="9">
    <location>
        <begin position="422"/>
        <end position="447"/>
    </location>
</feature>
<proteinExistence type="inferred from homology"/>
<evidence type="ECO:0000256" key="1">
    <source>
        <dbReference type="ARBA" id="ARBA00004141"/>
    </source>
</evidence>
<dbReference type="SUPFAM" id="SSF103473">
    <property type="entry name" value="MFS general substrate transporter"/>
    <property type="match status" value="1"/>
</dbReference>
<evidence type="ECO:0000256" key="9">
    <source>
        <dbReference type="SAM" id="Phobius"/>
    </source>
</evidence>
<protein>
    <recommendedName>
        <fullName evidence="10">Major facilitator superfamily (MFS) profile domain-containing protein</fullName>
    </recommendedName>
</protein>
<dbReference type="InterPro" id="IPR005828">
    <property type="entry name" value="MFS_sugar_transport-like"/>
</dbReference>
<evidence type="ECO:0000256" key="7">
    <source>
        <dbReference type="RuleBase" id="RU003346"/>
    </source>
</evidence>
<comment type="subcellular location">
    <subcellularLocation>
        <location evidence="1">Membrane</location>
        <topology evidence="1">Multi-pass membrane protein</topology>
    </subcellularLocation>
</comment>
<sequence length="542" mass="60379">MAKVRVDEPEGGEMQEFRDEGVRKLGLLANWRILVVTLYVGMSLFEYGYDKGAIAGFQAMPGFLQVFGYQNPDGSWTIAAGPQQIITSFMTLGAFVGALITGPVGAHLSRRYSLMLASVFLIISVAIMVETTSFGVLYFARLLCGLANGILMNFALVYLQECTPPHLRGLCFGIATFWITFGTTIGMVVNNATAEIESRMAYQIPLYVCFPIPAFLVLTLPFLPESPRWLLHHNRPEEALKSLRFFRKGAYDEVAVQQEFEEMRMIAAREAESQKDWRLMLELFRGPNLRRTIVSVGVTSANAGVGAMFILSFGTYFLKIAKVGDPFMWTVITNCVGLVGLLLSWFLIGRLGRRRLILASCLICSFSMLVIAAVYTAPNLSTHQAGIALIVAMAFYLFGFNFGLEPYAFLTSGELPAQNLRAYTMGLSVAVSFVLAWACTFTTPYFINPTELNWGAKYSWIWFVSGLMSVVFIYFMLPDVNGRSLEEIDEMFRNKVSTKGFKTYVCVETEQARSRGAMNALVKDKEMSQDESAETRVENASS</sequence>